<evidence type="ECO:0000313" key="1">
    <source>
        <dbReference type="EMBL" id="MFC5054348.1"/>
    </source>
</evidence>
<organism evidence="1 2">
    <name type="scientific">Saccharothrix xinjiangensis</name>
    <dbReference type="NCBI Taxonomy" id="204798"/>
    <lineage>
        <taxon>Bacteria</taxon>
        <taxon>Bacillati</taxon>
        <taxon>Actinomycetota</taxon>
        <taxon>Actinomycetes</taxon>
        <taxon>Pseudonocardiales</taxon>
        <taxon>Pseudonocardiaceae</taxon>
        <taxon>Saccharothrix</taxon>
    </lineage>
</organism>
<dbReference type="EMBL" id="JBHSJB010000010">
    <property type="protein sequence ID" value="MFC5054348.1"/>
    <property type="molecule type" value="Genomic_DNA"/>
</dbReference>
<name>A0ABV9XY39_9PSEU</name>
<keyword evidence="2" id="KW-1185">Reference proteome</keyword>
<sequence length="104" mass="11353">MATEDDRRDPFAGMFTVALIKGAVEGDTYRHFGSLGGIAQHLATTRCLGLIDPEDEHTATARAHALYRHHRLDRLPPGRAYLTWTGSPIVEAVLADLLPDTTTA</sequence>
<gene>
    <name evidence="1" type="ORF">ACFPFM_11335</name>
</gene>
<dbReference type="Proteomes" id="UP001595833">
    <property type="component" value="Unassembled WGS sequence"/>
</dbReference>
<evidence type="ECO:0000313" key="2">
    <source>
        <dbReference type="Proteomes" id="UP001595833"/>
    </source>
</evidence>
<reference evidence="2" key="1">
    <citation type="journal article" date="2019" name="Int. J. Syst. Evol. Microbiol.">
        <title>The Global Catalogue of Microorganisms (GCM) 10K type strain sequencing project: providing services to taxonomists for standard genome sequencing and annotation.</title>
        <authorList>
            <consortium name="The Broad Institute Genomics Platform"/>
            <consortium name="The Broad Institute Genome Sequencing Center for Infectious Disease"/>
            <person name="Wu L."/>
            <person name="Ma J."/>
        </authorList>
    </citation>
    <scope>NUCLEOTIDE SEQUENCE [LARGE SCALE GENOMIC DNA]</scope>
    <source>
        <strain evidence="2">KCTC 12848</strain>
    </source>
</reference>
<dbReference type="RefSeq" id="WP_344041672.1">
    <property type="nucleotide sequence ID" value="NZ_BAAAKE010000029.1"/>
</dbReference>
<comment type="caution">
    <text evidence="1">The sequence shown here is derived from an EMBL/GenBank/DDBJ whole genome shotgun (WGS) entry which is preliminary data.</text>
</comment>
<protein>
    <submittedName>
        <fullName evidence="1">Uncharacterized protein</fullName>
    </submittedName>
</protein>
<accession>A0ABV9XY39</accession>
<proteinExistence type="predicted"/>